<gene>
    <name evidence="1" type="ORF">CVLEPA_LOCUS22537</name>
</gene>
<organism evidence="1 2">
    <name type="scientific">Clavelina lepadiformis</name>
    <name type="common">Light-bulb sea squirt</name>
    <name type="synonym">Ascidia lepadiformis</name>
    <dbReference type="NCBI Taxonomy" id="159417"/>
    <lineage>
        <taxon>Eukaryota</taxon>
        <taxon>Metazoa</taxon>
        <taxon>Chordata</taxon>
        <taxon>Tunicata</taxon>
        <taxon>Ascidiacea</taxon>
        <taxon>Aplousobranchia</taxon>
        <taxon>Clavelinidae</taxon>
        <taxon>Clavelina</taxon>
    </lineage>
</organism>
<dbReference type="EMBL" id="CAWYQH010000110">
    <property type="protein sequence ID" value="CAK8689879.1"/>
    <property type="molecule type" value="Genomic_DNA"/>
</dbReference>
<evidence type="ECO:0000313" key="2">
    <source>
        <dbReference type="Proteomes" id="UP001642483"/>
    </source>
</evidence>
<comment type="caution">
    <text evidence="1">The sequence shown here is derived from an EMBL/GenBank/DDBJ whole genome shotgun (WGS) entry which is preliminary data.</text>
</comment>
<keyword evidence="2" id="KW-1185">Reference proteome</keyword>
<name>A0ABP0GGX3_CLALP</name>
<evidence type="ECO:0000313" key="1">
    <source>
        <dbReference type="EMBL" id="CAK8689879.1"/>
    </source>
</evidence>
<reference evidence="1 2" key="1">
    <citation type="submission" date="2024-02" db="EMBL/GenBank/DDBJ databases">
        <authorList>
            <person name="Daric V."/>
            <person name="Darras S."/>
        </authorList>
    </citation>
    <scope>NUCLEOTIDE SEQUENCE [LARGE SCALE GENOMIC DNA]</scope>
</reference>
<sequence>MAFRADHFLFPVLRRACLSCERAHTGEAFEDADQRIKRILTFCPLRQMPNLLSCQECISQSQNKEIATFDGDVVVSAN</sequence>
<protein>
    <submittedName>
        <fullName evidence="1">Uncharacterized protein</fullName>
    </submittedName>
</protein>
<dbReference type="Proteomes" id="UP001642483">
    <property type="component" value="Unassembled WGS sequence"/>
</dbReference>
<accession>A0ABP0GGX3</accession>
<proteinExistence type="predicted"/>